<accession>A0A498S966</accession>
<reference evidence="1 2" key="1">
    <citation type="submission" date="2018-08" db="EMBL/GenBank/DDBJ databases">
        <authorList>
            <person name="Laetsch R D."/>
            <person name="Stevens L."/>
            <person name="Kumar S."/>
            <person name="Blaxter L. M."/>
        </authorList>
    </citation>
    <scope>NUCLEOTIDE SEQUENCE [LARGE SCALE GENOMIC DNA]</scope>
</reference>
<dbReference type="EMBL" id="UPTC01000116">
    <property type="protein sequence ID" value="VBB26549.1"/>
    <property type="molecule type" value="Genomic_DNA"/>
</dbReference>
<proteinExistence type="predicted"/>
<dbReference type="AlphaFoldDB" id="A0A498S966"/>
<protein>
    <submittedName>
        <fullName evidence="1">Uncharacterized protein</fullName>
    </submittedName>
</protein>
<evidence type="ECO:0000313" key="1">
    <source>
        <dbReference type="EMBL" id="VBB26549.1"/>
    </source>
</evidence>
<sequence>MEELISAWPNHVKDLPRVTVIPLKKTTIHVFTDASSVAFAAVAYEYGPHNSLKNPNEIRSKGHRIQNHSRLLPRFIQNRVKDNELWRFNSRLRNADLKRALPKRNRIISQKTTWGYEGYTPRWNYAYDCENENQFLDIKRQNRS</sequence>
<gene>
    <name evidence="1" type="ORF">NAV_LOCUS1379</name>
</gene>
<dbReference type="Proteomes" id="UP000276991">
    <property type="component" value="Unassembled WGS sequence"/>
</dbReference>
<keyword evidence="2" id="KW-1185">Reference proteome</keyword>
<name>A0A498S966_ACAVI</name>
<evidence type="ECO:0000313" key="2">
    <source>
        <dbReference type="Proteomes" id="UP000276991"/>
    </source>
</evidence>
<organism evidence="1 2">
    <name type="scientific">Acanthocheilonema viteae</name>
    <name type="common">Filarial nematode worm</name>
    <name type="synonym">Dipetalonema viteae</name>
    <dbReference type="NCBI Taxonomy" id="6277"/>
    <lineage>
        <taxon>Eukaryota</taxon>
        <taxon>Metazoa</taxon>
        <taxon>Ecdysozoa</taxon>
        <taxon>Nematoda</taxon>
        <taxon>Chromadorea</taxon>
        <taxon>Rhabditida</taxon>
        <taxon>Spirurina</taxon>
        <taxon>Spiruromorpha</taxon>
        <taxon>Filarioidea</taxon>
        <taxon>Onchocercidae</taxon>
        <taxon>Acanthocheilonema</taxon>
    </lineage>
</organism>